<dbReference type="InterPro" id="IPR058831">
    <property type="entry name" value="LolA-like_dom_2nd"/>
</dbReference>
<reference evidence="6" key="1">
    <citation type="submission" date="2025-08" db="UniProtKB">
        <authorList>
            <consortium name="RefSeq"/>
        </authorList>
    </citation>
    <scope>IDENTIFICATION</scope>
</reference>
<feature type="compositionally biased region" description="Low complexity" evidence="1">
    <location>
        <begin position="645"/>
        <end position="666"/>
    </location>
</feature>
<evidence type="ECO:0000256" key="1">
    <source>
        <dbReference type="SAM" id="MobiDB-lite"/>
    </source>
</evidence>
<accession>A0A6P7SEA7</accession>
<evidence type="ECO:0000259" key="4">
    <source>
        <dbReference type="Pfam" id="PF25898"/>
    </source>
</evidence>
<feature type="region of interest" description="Disordered" evidence="1">
    <location>
        <begin position="568"/>
        <end position="725"/>
    </location>
</feature>
<feature type="compositionally biased region" description="Low complexity" evidence="1">
    <location>
        <begin position="681"/>
        <end position="702"/>
    </location>
</feature>
<organism evidence="5 6">
    <name type="scientific">Octopus sinensis</name>
    <name type="common">East Asian common octopus</name>
    <dbReference type="NCBI Taxonomy" id="2607531"/>
    <lineage>
        <taxon>Eukaryota</taxon>
        <taxon>Metazoa</taxon>
        <taxon>Spiralia</taxon>
        <taxon>Lophotrochozoa</taxon>
        <taxon>Mollusca</taxon>
        <taxon>Cephalopoda</taxon>
        <taxon>Coleoidea</taxon>
        <taxon>Octopodiformes</taxon>
        <taxon>Octopoda</taxon>
        <taxon>Incirrata</taxon>
        <taxon>Octopodidae</taxon>
        <taxon>Octopus</taxon>
    </lineage>
</organism>
<dbReference type="PANTHER" id="PTHR36902">
    <property type="entry name" value="ENRICHED IN SURFACE-LABELED PROTEOME PROTEIN 9"/>
    <property type="match status" value="1"/>
</dbReference>
<evidence type="ECO:0000313" key="5">
    <source>
        <dbReference type="Proteomes" id="UP000515154"/>
    </source>
</evidence>
<evidence type="ECO:0000256" key="3">
    <source>
        <dbReference type="SAM" id="SignalP"/>
    </source>
</evidence>
<feature type="compositionally biased region" description="Low complexity" evidence="1">
    <location>
        <begin position="710"/>
        <end position="721"/>
    </location>
</feature>
<dbReference type="Proteomes" id="UP000515154">
    <property type="component" value="Linkage group LG5"/>
</dbReference>
<keyword evidence="2" id="KW-0812">Transmembrane</keyword>
<name>A0A6P7SEA7_9MOLL</name>
<feature type="transmembrane region" description="Helical" evidence="2">
    <location>
        <begin position="773"/>
        <end position="794"/>
    </location>
</feature>
<dbReference type="AlphaFoldDB" id="A0A6P7SEA7"/>
<dbReference type="PANTHER" id="PTHR36902:SF1">
    <property type="entry name" value="ENRICHED IN SURFACE-LABELED PROTEOME PROTEIN 9"/>
    <property type="match status" value="1"/>
</dbReference>
<keyword evidence="2" id="KW-0472">Membrane</keyword>
<proteinExistence type="predicted"/>
<dbReference type="KEGG" id="osn:115212067"/>
<dbReference type="RefSeq" id="XP_029636734.1">
    <property type="nucleotide sequence ID" value="XM_029780874.2"/>
</dbReference>
<keyword evidence="2" id="KW-1133">Transmembrane helix</keyword>
<evidence type="ECO:0000256" key="2">
    <source>
        <dbReference type="SAM" id="Phobius"/>
    </source>
</evidence>
<keyword evidence="5" id="KW-1185">Reference proteome</keyword>
<protein>
    <submittedName>
        <fullName evidence="6">Uncharacterized protein LOC115212067 isoform X1</fullName>
    </submittedName>
</protein>
<feature type="domain" description="LolA-like" evidence="4">
    <location>
        <begin position="220"/>
        <end position="428"/>
    </location>
</feature>
<evidence type="ECO:0000313" key="6">
    <source>
        <dbReference type="RefSeq" id="XP_029636734.1"/>
    </source>
</evidence>
<feature type="compositionally biased region" description="Low complexity" evidence="1">
    <location>
        <begin position="568"/>
        <end position="598"/>
    </location>
</feature>
<keyword evidence="3" id="KW-0732">Signal</keyword>
<sequence>MFLWKTSLLMQILFLTCCPTSSWGTPWNCSVTGPVIVTSFSLPERYSVQTESKQNNSSNIHIMHEIYFHNVSKLTVRNLTHITSCLYDYNFDQLVTIVTDLEGTRIGSCSVNPLEKLSPCVPGHTETIPLFQISRLGTWVATDMVKVRQIESTHFELCLNYSSHEEIKLHAYIADSWNFPELKPEFSAFVMVKFEEVDGIIVNDYVDFHTSPTYKNIQLPFGTFCENMKFRNVSLPKIPDVFAMHYEKVFLKEITTEKLTFDLNKKYVLYEIENQNVSHGANIIIYDYYTGHKYTIIKATGQCQNVEILQNGDLFVEGSSSKLKMTDALSFFYLKKSTFEYIGMRQLRGVLCNVWAGYHFDEDSRENTTIEWYFTQKNWTDNIGETAERFVIFRMDVWMHGNPEAYVYNIYQFDTAPPSWSTFDITPCASYSDKVHFTIQFHVNNKSRTILRHLTDHSSVQQLQVALSKMSQITPVRIAQTEMDVDLDGKKLFFSASLLDAPKEENKRFRSGIKDNEMAYVMIRGFMMNQWNFSIEMKINSKEKMIVNITAENIWKSSADRIFSSTTKTLESSTTAHKATVTSKPVTTSSVFKSTASHSTKHSLRSSSPHPTRPVHTTKHKTSNKPIITSFATTSVHSTTRRSSKAPTKSSPSSKSVPSTKHTTTSNAPKVSSVTPALRHFTSSQTSTPSKTTFKTTLSNKKSTNKHLRTTTMTSKSPSSTRKAKTKLPNFSTIPAFILPGPMVCSCPTQTTSKTCSESLSQSSEDMFTRSTLAGSIFGGFFLGIAAALILNAVRLRFINRFKGPHYHSTDNPYAQF</sequence>
<feature type="signal peptide" evidence="3">
    <location>
        <begin position="1"/>
        <end position="24"/>
    </location>
</feature>
<dbReference type="Pfam" id="PF25898">
    <property type="entry name" value="LolA_2nd_metazoa"/>
    <property type="match status" value="1"/>
</dbReference>
<feature type="chain" id="PRO_5028431037" evidence="3">
    <location>
        <begin position="25"/>
        <end position="817"/>
    </location>
</feature>
<gene>
    <name evidence="6" type="primary">LOC115212067</name>
</gene>